<gene>
    <name evidence="12" type="ORF">US42_C0022G0003</name>
</gene>
<keyword evidence="2 7" id="KW-0378">Hydrolase</keyword>
<evidence type="ECO:0000313" key="12">
    <source>
        <dbReference type="EMBL" id="KKQ26820.1"/>
    </source>
</evidence>
<dbReference type="GO" id="GO:0003676">
    <property type="term" value="F:nucleic acid binding"/>
    <property type="evidence" value="ECO:0007669"/>
    <property type="project" value="InterPro"/>
</dbReference>
<dbReference type="InterPro" id="IPR050079">
    <property type="entry name" value="DEAD_box_RNA_helicase"/>
</dbReference>
<evidence type="ECO:0000256" key="1">
    <source>
        <dbReference type="ARBA" id="ARBA00022741"/>
    </source>
</evidence>
<keyword evidence="3 7" id="KW-0347">Helicase</keyword>
<dbReference type="EMBL" id="LBSX01000022">
    <property type="protein sequence ID" value="KKQ26820.1"/>
    <property type="molecule type" value="Genomic_DNA"/>
</dbReference>
<dbReference type="SUPFAM" id="SSF52540">
    <property type="entry name" value="P-loop containing nucleoside triphosphate hydrolases"/>
    <property type="match status" value="1"/>
</dbReference>
<evidence type="ECO:0000256" key="8">
    <source>
        <dbReference type="SAM" id="MobiDB-lite"/>
    </source>
</evidence>
<dbReference type="CDD" id="cd00268">
    <property type="entry name" value="DEADc"/>
    <property type="match status" value="1"/>
</dbReference>
<dbReference type="STRING" id="1619046.US42_C0022G0003"/>
<feature type="domain" description="DEAD-box RNA helicase Q" evidence="11">
    <location>
        <begin position="19"/>
        <end position="47"/>
    </location>
</feature>
<proteinExistence type="inferred from homology"/>
<dbReference type="GO" id="GO:0003724">
    <property type="term" value="F:RNA helicase activity"/>
    <property type="evidence" value="ECO:0007669"/>
    <property type="project" value="InterPro"/>
</dbReference>
<evidence type="ECO:0000259" key="11">
    <source>
        <dbReference type="PROSITE" id="PS51195"/>
    </source>
</evidence>
<dbReference type="GO" id="GO:0005524">
    <property type="term" value="F:ATP binding"/>
    <property type="evidence" value="ECO:0007669"/>
    <property type="project" value="UniProtKB-KW"/>
</dbReference>
<evidence type="ECO:0000259" key="9">
    <source>
        <dbReference type="PROSITE" id="PS51192"/>
    </source>
</evidence>
<evidence type="ECO:0000256" key="5">
    <source>
        <dbReference type="ARBA" id="ARBA00038437"/>
    </source>
</evidence>
<evidence type="ECO:0000256" key="2">
    <source>
        <dbReference type="ARBA" id="ARBA00022801"/>
    </source>
</evidence>
<dbReference type="GO" id="GO:0005829">
    <property type="term" value="C:cytosol"/>
    <property type="evidence" value="ECO:0007669"/>
    <property type="project" value="TreeGrafter"/>
</dbReference>
<dbReference type="InterPro" id="IPR001650">
    <property type="entry name" value="Helicase_C-like"/>
</dbReference>
<evidence type="ECO:0000256" key="4">
    <source>
        <dbReference type="ARBA" id="ARBA00022840"/>
    </source>
</evidence>
<organism evidence="12 13">
    <name type="scientific">Candidatus Magasanikbacteria bacterium GW2011_GWC2_37_14</name>
    <dbReference type="NCBI Taxonomy" id="1619046"/>
    <lineage>
        <taxon>Bacteria</taxon>
        <taxon>Candidatus Magasanikiibacteriota</taxon>
    </lineage>
</organism>
<reference evidence="12 13" key="1">
    <citation type="journal article" date="2015" name="Nature">
        <title>rRNA introns, odd ribosomes, and small enigmatic genomes across a large radiation of phyla.</title>
        <authorList>
            <person name="Brown C.T."/>
            <person name="Hug L.A."/>
            <person name="Thomas B.C."/>
            <person name="Sharon I."/>
            <person name="Castelle C.J."/>
            <person name="Singh A."/>
            <person name="Wilkins M.J."/>
            <person name="Williams K.H."/>
            <person name="Banfield J.F."/>
        </authorList>
    </citation>
    <scope>NUCLEOTIDE SEQUENCE [LARGE SCALE GENOMIC DNA]</scope>
</reference>
<comment type="similarity">
    <text evidence="5 7">Belongs to the DEAD box helicase family.</text>
</comment>
<dbReference type="InterPro" id="IPR014014">
    <property type="entry name" value="RNA_helicase_DEAD_Q_motif"/>
</dbReference>
<accession>A0A0G0GL02</accession>
<evidence type="ECO:0000259" key="10">
    <source>
        <dbReference type="PROSITE" id="PS51194"/>
    </source>
</evidence>
<feature type="short sequence motif" description="Q motif" evidence="6">
    <location>
        <begin position="19"/>
        <end position="47"/>
    </location>
</feature>
<dbReference type="Pfam" id="PF00271">
    <property type="entry name" value="Helicase_C"/>
    <property type="match status" value="1"/>
</dbReference>
<protein>
    <submittedName>
        <fullName evidence="12">Dead-box ATP-dependent RNA helicase</fullName>
    </submittedName>
</protein>
<dbReference type="CDD" id="cd18787">
    <property type="entry name" value="SF2_C_DEAD"/>
    <property type="match status" value="1"/>
</dbReference>
<dbReference type="InterPro" id="IPR011545">
    <property type="entry name" value="DEAD/DEAH_box_helicase_dom"/>
</dbReference>
<dbReference type="InterPro" id="IPR044742">
    <property type="entry name" value="DEAD/DEAH_RhlB"/>
</dbReference>
<dbReference type="InterPro" id="IPR014001">
    <property type="entry name" value="Helicase_ATP-bd"/>
</dbReference>
<feature type="compositionally biased region" description="Basic residues" evidence="8">
    <location>
        <begin position="425"/>
        <end position="435"/>
    </location>
</feature>
<dbReference type="AlphaFoldDB" id="A0A0G0GL02"/>
<evidence type="ECO:0000256" key="6">
    <source>
        <dbReference type="PROSITE-ProRule" id="PRU00552"/>
    </source>
</evidence>
<dbReference type="Pfam" id="PF00270">
    <property type="entry name" value="DEAD"/>
    <property type="match status" value="1"/>
</dbReference>
<name>A0A0G0GL02_9BACT</name>
<keyword evidence="4 7" id="KW-0067">ATP-binding</keyword>
<dbReference type="InterPro" id="IPR000629">
    <property type="entry name" value="RNA-helicase_DEAD-box_CS"/>
</dbReference>
<feature type="domain" description="Helicase ATP-binding" evidence="9">
    <location>
        <begin position="50"/>
        <end position="218"/>
    </location>
</feature>
<sequence length="435" mass="48373">MTRVGMRVTIYMTIEQKASSFSELGISAKILSILEFHGFKQPTPIQHQAIPPALEGKDLIGIAQTGTGKTLAFGIPMIQRLNALDGQGLILLPTRELALQVDETLQKIGGGLGLRTVVLIGGAPMPKQMKEIARSPHIIVATPGRLADHLKRRTINLSRVKIAVLDEADRMFDIGFAPQIKEILSLLTSERQTMLFSATMSAEIAKLASRYLKLPLRIEVAPAGTTVNQIEQEVFFIDKENRMQLLDKILMESAGRVLVFSRTKHGAKKITNALKQMNYSATEIHSNKSLAQRKDALSGFKTGKYRVLVATDIAARGIDVKEIELVVNFDMPDDLENYVHRIGRTGRAGHTGKAISFAGRDEKSSIRNIERLIRKTLPILEVPVLPPKRQIIEQPRENNYSRGRSFGGFRGEKSKPAGHNSFNYPKRKRTGSYRH</sequence>
<dbReference type="PROSITE" id="PS51195">
    <property type="entry name" value="Q_MOTIF"/>
    <property type="match status" value="1"/>
</dbReference>
<dbReference type="SMART" id="SM00490">
    <property type="entry name" value="HELICc"/>
    <property type="match status" value="1"/>
</dbReference>
<dbReference type="PROSITE" id="PS51194">
    <property type="entry name" value="HELICASE_CTER"/>
    <property type="match status" value="1"/>
</dbReference>
<feature type="domain" description="Helicase C-terminal" evidence="10">
    <location>
        <begin position="229"/>
        <end position="388"/>
    </location>
</feature>
<comment type="caution">
    <text evidence="12">The sequence shown here is derived from an EMBL/GenBank/DDBJ whole genome shotgun (WGS) entry which is preliminary data.</text>
</comment>
<dbReference type="InterPro" id="IPR027417">
    <property type="entry name" value="P-loop_NTPase"/>
</dbReference>
<dbReference type="SMART" id="SM00487">
    <property type="entry name" value="DEXDc"/>
    <property type="match status" value="1"/>
</dbReference>
<dbReference type="PANTHER" id="PTHR47959:SF13">
    <property type="entry name" value="ATP-DEPENDENT RNA HELICASE RHLE"/>
    <property type="match status" value="1"/>
</dbReference>
<evidence type="ECO:0000256" key="7">
    <source>
        <dbReference type="RuleBase" id="RU000492"/>
    </source>
</evidence>
<feature type="region of interest" description="Disordered" evidence="8">
    <location>
        <begin position="393"/>
        <end position="435"/>
    </location>
</feature>
<evidence type="ECO:0000256" key="3">
    <source>
        <dbReference type="ARBA" id="ARBA00022806"/>
    </source>
</evidence>
<dbReference type="PROSITE" id="PS00039">
    <property type="entry name" value="DEAD_ATP_HELICASE"/>
    <property type="match status" value="1"/>
</dbReference>
<dbReference type="Gene3D" id="3.40.50.300">
    <property type="entry name" value="P-loop containing nucleotide triphosphate hydrolases"/>
    <property type="match status" value="2"/>
</dbReference>
<dbReference type="Proteomes" id="UP000034849">
    <property type="component" value="Unassembled WGS sequence"/>
</dbReference>
<evidence type="ECO:0000313" key="13">
    <source>
        <dbReference type="Proteomes" id="UP000034849"/>
    </source>
</evidence>
<keyword evidence="1 7" id="KW-0547">Nucleotide-binding</keyword>
<dbReference type="PROSITE" id="PS51192">
    <property type="entry name" value="HELICASE_ATP_BIND_1"/>
    <property type="match status" value="1"/>
</dbReference>
<dbReference type="PANTHER" id="PTHR47959">
    <property type="entry name" value="ATP-DEPENDENT RNA HELICASE RHLE-RELATED"/>
    <property type="match status" value="1"/>
</dbReference>
<dbReference type="GO" id="GO:0016787">
    <property type="term" value="F:hydrolase activity"/>
    <property type="evidence" value="ECO:0007669"/>
    <property type="project" value="UniProtKB-KW"/>
</dbReference>
<dbReference type="PATRIC" id="fig|1619046.3.peg.1029"/>